<dbReference type="UniPathway" id="UPA00253">
    <property type="reaction ID" value="UER00327"/>
</dbReference>
<dbReference type="GeneID" id="1477376"/>
<dbReference type="PANTHER" id="PTHR30573">
    <property type="entry name" value="QUINOLINATE SYNTHETASE A"/>
    <property type="match status" value="1"/>
</dbReference>
<sequence length="292" mass="32529">METFVLAHNYQRPDVQLMADSVGDSLELALEAREIDADRIVMCGVDFMAEVVKALNPDREVVVPDHRAACGMAMRLRAKELREFRREHPDAAVVVYVNTSAEVKAEADVMCTSANAVEVVSSLPEDKIIFVPDGNLAAWVQKHVPDKEVIPFPEHGCCPVHHSLSPSDLRELCSQHPDAAVVVHPECPLEVCAMADFVGSTSQIRQYCEKEDASKIVMGTEEGLAFRIRRETGTEVIVPGHMVCPDMKINTGEKVERVLEARHVPEPLRVELDPDLISQVEEVVEEMFRLTR</sequence>
<keyword evidence="8" id="KW-0408">Iron</keyword>
<dbReference type="SMR" id="A0A832T7J5"/>
<dbReference type="GO" id="GO:0034628">
    <property type="term" value="P:'de novo' NAD+ biosynthetic process from L-aspartate"/>
    <property type="evidence" value="ECO:0007669"/>
    <property type="project" value="TreeGrafter"/>
</dbReference>
<evidence type="ECO:0000256" key="6">
    <source>
        <dbReference type="ARBA" id="ARBA00022679"/>
    </source>
</evidence>
<evidence type="ECO:0000256" key="4">
    <source>
        <dbReference type="ARBA" id="ARBA00022485"/>
    </source>
</evidence>
<protein>
    <recommendedName>
        <fullName evidence="3 10">Quinolinate synthase</fullName>
        <ecNumber evidence="3 10">2.5.1.72</ecNumber>
    </recommendedName>
</protein>
<dbReference type="OMA" id="CFCSTMN"/>
<dbReference type="Pfam" id="PF02445">
    <property type="entry name" value="NadA"/>
    <property type="match status" value="1"/>
</dbReference>
<proteinExistence type="predicted"/>
<evidence type="ECO:0000256" key="10">
    <source>
        <dbReference type="NCBIfam" id="TIGR00550"/>
    </source>
</evidence>
<keyword evidence="6" id="KW-0808">Transferase</keyword>
<evidence type="ECO:0000313" key="11">
    <source>
        <dbReference type="EMBL" id="HII70787.1"/>
    </source>
</evidence>
<dbReference type="GO" id="GO:0005829">
    <property type="term" value="C:cytosol"/>
    <property type="evidence" value="ECO:0007669"/>
    <property type="project" value="TreeGrafter"/>
</dbReference>
<comment type="cofactor">
    <cofactor evidence="1">
        <name>[4Fe-4S] cluster</name>
        <dbReference type="ChEBI" id="CHEBI:49883"/>
    </cofactor>
</comment>
<evidence type="ECO:0000256" key="1">
    <source>
        <dbReference type="ARBA" id="ARBA00001966"/>
    </source>
</evidence>
<evidence type="ECO:0000256" key="5">
    <source>
        <dbReference type="ARBA" id="ARBA00022642"/>
    </source>
</evidence>
<keyword evidence="9" id="KW-0411">Iron-sulfur</keyword>
<dbReference type="AlphaFoldDB" id="A0A832T7J5"/>
<dbReference type="EC" id="2.5.1.72" evidence="3 10"/>
<evidence type="ECO:0000256" key="9">
    <source>
        <dbReference type="ARBA" id="ARBA00023014"/>
    </source>
</evidence>
<reference evidence="11" key="1">
    <citation type="journal article" date="2020" name="bioRxiv">
        <title>A rank-normalized archaeal taxonomy based on genome phylogeny resolves widespread incomplete and uneven classifications.</title>
        <authorList>
            <person name="Rinke C."/>
            <person name="Chuvochina M."/>
            <person name="Mussig A.J."/>
            <person name="Chaumeil P.-A."/>
            <person name="Waite D.W."/>
            <person name="Whitman W.B."/>
            <person name="Parks D.H."/>
            <person name="Hugenholtz P."/>
        </authorList>
    </citation>
    <scope>NUCLEOTIDE SEQUENCE</scope>
    <source>
        <strain evidence="11">UBA8853</strain>
    </source>
</reference>
<gene>
    <name evidence="11" type="primary">nadA</name>
    <name evidence="11" type="ORF">HA336_06095</name>
</gene>
<organism evidence="11 12">
    <name type="scientific">Methanopyrus kandleri</name>
    <dbReference type="NCBI Taxonomy" id="2320"/>
    <lineage>
        <taxon>Archaea</taxon>
        <taxon>Methanobacteriati</taxon>
        <taxon>Methanobacteriota</taxon>
        <taxon>Methanomada group</taxon>
        <taxon>Methanopyri</taxon>
        <taxon>Methanopyrales</taxon>
        <taxon>Methanopyraceae</taxon>
        <taxon>Methanopyrus</taxon>
    </lineage>
</organism>
<dbReference type="PANTHER" id="PTHR30573:SF0">
    <property type="entry name" value="QUINOLINATE SYNTHASE, CHLOROPLASTIC"/>
    <property type="match status" value="1"/>
</dbReference>
<dbReference type="Gene3D" id="3.40.50.10800">
    <property type="entry name" value="NadA-like"/>
    <property type="match status" value="3"/>
</dbReference>
<dbReference type="RefSeq" id="WP_011018445.1">
    <property type="nucleotide sequence ID" value="NZ_DUJS01000004.1"/>
</dbReference>
<keyword evidence="4" id="KW-0004">4Fe-4S</keyword>
<evidence type="ECO:0000256" key="8">
    <source>
        <dbReference type="ARBA" id="ARBA00023004"/>
    </source>
</evidence>
<name>A0A832T7J5_9EURY</name>
<evidence type="ECO:0000313" key="12">
    <source>
        <dbReference type="Proteomes" id="UP000619545"/>
    </source>
</evidence>
<accession>A0A832T7J5</accession>
<keyword evidence="5" id="KW-0662">Pyridine nucleotide biosynthesis</keyword>
<dbReference type="GO" id="GO:0046872">
    <property type="term" value="F:metal ion binding"/>
    <property type="evidence" value="ECO:0007669"/>
    <property type="project" value="UniProtKB-KW"/>
</dbReference>
<dbReference type="GO" id="GO:0008987">
    <property type="term" value="F:quinolinate synthetase A activity"/>
    <property type="evidence" value="ECO:0007669"/>
    <property type="project" value="UniProtKB-UniRule"/>
</dbReference>
<dbReference type="NCBIfam" id="TIGR00550">
    <property type="entry name" value="nadA"/>
    <property type="match status" value="1"/>
</dbReference>
<dbReference type="SUPFAM" id="SSF142754">
    <property type="entry name" value="NadA-like"/>
    <property type="match status" value="1"/>
</dbReference>
<keyword evidence="7" id="KW-0479">Metal-binding</keyword>
<evidence type="ECO:0000256" key="3">
    <source>
        <dbReference type="ARBA" id="ARBA00012669"/>
    </source>
</evidence>
<evidence type="ECO:0000256" key="7">
    <source>
        <dbReference type="ARBA" id="ARBA00022723"/>
    </source>
</evidence>
<dbReference type="GO" id="GO:0051539">
    <property type="term" value="F:4 iron, 4 sulfur cluster binding"/>
    <property type="evidence" value="ECO:0007669"/>
    <property type="project" value="UniProtKB-KW"/>
</dbReference>
<dbReference type="Proteomes" id="UP000619545">
    <property type="component" value="Unassembled WGS sequence"/>
</dbReference>
<dbReference type="NCBIfam" id="NF006878">
    <property type="entry name" value="PRK09375.1-2"/>
    <property type="match status" value="1"/>
</dbReference>
<comment type="caution">
    <text evidence="11">The sequence shown here is derived from an EMBL/GenBank/DDBJ whole genome shotgun (WGS) entry which is preliminary data.</text>
</comment>
<evidence type="ECO:0000256" key="2">
    <source>
        <dbReference type="ARBA" id="ARBA00005065"/>
    </source>
</evidence>
<dbReference type="EMBL" id="DUJS01000004">
    <property type="protein sequence ID" value="HII70787.1"/>
    <property type="molecule type" value="Genomic_DNA"/>
</dbReference>
<comment type="pathway">
    <text evidence="2">Cofactor biosynthesis; NAD(+) biosynthesis; quinolinate from iminoaspartate: step 1/1.</text>
</comment>
<dbReference type="InterPro" id="IPR036094">
    <property type="entry name" value="NadA_sf"/>
</dbReference>
<dbReference type="InterPro" id="IPR003473">
    <property type="entry name" value="NadA"/>
</dbReference>